<dbReference type="Ensembl" id="ENSSMAT00000067086.1">
    <property type="protein sequence ID" value="ENSSMAP00000069877.1"/>
    <property type="gene ID" value="ENSSMAG00000027825.1"/>
</dbReference>
<reference evidence="2" key="1">
    <citation type="submission" date="2023-05" db="EMBL/GenBank/DDBJ databases">
        <title>High-quality long-read genome of Scophthalmus maximus.</title>
        <authorList>
            <person name="Lien S."/>
            <person name="Martinez P."/>
        </authorList>
    </citation>
    <scope>NUCLEOTIDE SEQUENCE [LARGE SCALE GENOMIC DNA]</scope>
</reference>
<evidence type="ECO:0000313" key="3">
    <source>
        <dbReference type="Proteomes" id="UP000694558"/>
    </source>
</evidence>
<accession>A0A8D3EDL8</accession>
<keyword evidence="1" id="KW-1133">Transmembrane helix</keyword>
<name>A0A8D3EDL8_SCOMX</name>
<feature type="transmembrane region" description="Helical" evidence="1">
    <location>
        <begin position="43"/>
        <end position="69"/>
    </location>
</feature>
<dbReference type="AlphaFoldDB" id="A0A8D3EDL8"/>
<dbReference type="Proteomes" id="UP000694558">
    <property type="component" value="Chromosome 11"/>
</dbReference>
<proteinExistence type="predicted"/>
<sequence>EAACNHTGVSMLLLLMGSDKTWLCQLNVDSCVREAPQGNTRHLLSVGMCCADFFVFLFPTLTVCLLTWVRFTCLIQVPRFKVCRVCSKCSKNNKKLTVQTNNTEHVASVKCCEIDDTFTSSG</sequence>
<reference evidence="2" key="2">
    <citation type="submission" date="2025-08" db="UniProtKB">
        <authorList>
            <consortium name="Ensembl"/>
        </authorList>
    </citation>
    <scope>IDENTIFICATION</scope>
</reference>
<evidence type="ECO:0000313" key="2">
    <source>
        <dbReference type="Ensembl" id="ENSSMAP00000069877.1"/>
    </source>
</evidence>
<protein>
    <submittedName>
        <fullName evidence="2">Uncharacterized protein</fullName>
    </submittedName>
</protein>
<evidence type="ECO:0000256" key="1">
    <source>
        <dbReference type="SAM" id="Phobius"/>
    </source>
</evidence>
<keyword evidence="1" id="KW-0472">Membrane</keyword>
<keyword evidence="1" id="KW-0812">Transmembrane</keyword>
<organism evidence="2 3">
    <name type="scientific">Scophthalmus maximus</name>
    <name type="common">Turbot</name>
    <name type="synonym">Psetta maxima</name>
    <dbReference type="NCBI Taxonomy" id="52904"/>
    <lineage>
        <taxon>Eukaryota</taxon>
        <taxon>Metazoa</taxon>
        <taxon>Chordata</taxon>
        <taxon>Craniata</taxon>
        <taxon>Vertebrata</taxon>
        <taxon>Euteleostomi</taxon>
        <taxon>Actinopterygii</taxon>
        <taxon>Neopterygii</taxon>
        <taxon>Teleostei</taxon>
        <taxon>Neoteleostei</taxon>
        <taxon>Acanthomorphata</taxon>
        <taxon>Carangaria</taxon>
        <taxon>Pleuronectiformes</taxon>
        <taxon>Pleuronectoidei</taxon>
        <taxon>Scophthalmidae</taxon>
        <taxon>Scophthalmus</taxon>
    </lineage>
</organism>